<proteinExistence type="predicted"/>
<feature type="region of interest" description="Disordered" evidence="1">
    <location>
        <begin position="1"/>
        <end position="22"/>
    </location>
</feature>
<name>A0AAV0AKE2_PHAPC</name>
<evidence type="ECO:0000313" key="3">
    <source>
        <dbReference type="Proteomes" id="UP001153365"/>
    </source>
</evidence>
<reference evidence="2" key="1">
    <citation type="submission" date="2022-06" db="EMBL/GenBank/DDBJ databases">
        <authorList>
            <consortium name="SYNGENTA / RWTH Aachen University"/>
        </authorList>
    </citation>
    <scope>NUCLEOTIDE SEQUENCE</scope>
</reference>
<accession>A0AAV0AKE2</accession>
<dbReference type="EMBL" id="CALTRL010000435">
    <property type="protein sequence ID" value="CAH7668076.1"/>
    <property type="molecule type" value="Genomic_DNA"/>
</dbReference>
<dbReference type="AlphaFoldDB" id="A0AAV0AKE2"/>
<organism evidence="2 3">
    <name type="scientific">Phakopsora pachyrhizi</name>
    <name type="common">Asian soybean rust disease fungus</name>
    <dbReference type="NCBI Taxonomy" id="170000"/>
    <lineage>
        <taxon>Eukaryota</taxon>
        <taxon>Fungi</taxon>
        <taxon>Dikarya</taxon>
        <taxon>Basidiomycota</taxon>
        <taxon>Pucciniomycotina</taxon>
        <taxon>Pucciniomycetes</taxon>
        <taxon>Pucciniales</taxon>
        <taxon>Phakopsoraceae</taxon>
        <taxon>Phakopsora</taxon>
    </lineage>
</organism>
<protein>
    <submittedName>
        <fullName evidence="2">Uncharacterized protein</fullName>
    </submittedName>
</protein>
<comment type="caution">
    <text evidence="2">The sequence shown here is derived from an EMBL/GenBank/DDBJ whole genome shotgun (WGS) entry which is preliminary data.</text>
</comment>
<dbReference type="Proteomes" id="UP001153365">
    <property type="component" value="Unassembled WGS sequence"/>
</dbReference>
<gene>
    <name evidence="2" type="ORF">PPACK8108_LOCUS2549</name>
</gene>
<keyword evidence="3" id="KW-1185">Reference proteome</keyword>
<evidence type="ECO:0000313" key="2">
    <source>
        <dbReference type="EMBL" id="CAH7668076.1"/>
    </source>
</evidence>
<evidence type="ECO:0000256" key="1">
    <source>
        <dbReference type="SAM" id="MobiDB-lite"/>
    </source>
</evidence>
<sequence>MIISSSTSSSSSSSSHTLSTVSASSSSITTTATVTSSHCKGQTDESGLGLIRKNDEKVWNSYEGEGSELSERLRYTILKNRKSLIEQFSGIDRMIDDFDLRLDTIKCCKSRIREVEEEGVVDGICEDGLVRIRRSGNEEIRLKRRERYVVVSTCKIGW</sequence>